<dbReference type="Proteomes" id="UP000199705">
    <property type="component" value="Unassembled WGS sequence"/>
</dbReference>
<sequence>MKNAKIQKLFIHYEELKYWERVVFVVYAIVTLCLASSRLFFSEGVRQTVIFMYATLTQAFLYIFLYVSLKNFRSYLIWLCFGTVHVFLYLYFKGDNDLELPNGTASGPLLNTIPLLLLFQLLRFLSREFQKRDFVVPTKGGGPDLIENKQLTAADYILFTVYMASFCGLSFLSVHY</sequence>
<reference evidence="3" key="1">
    <citation type="submission" date="2016-10" db="EMBL/GenBank/DDBJ databases">
        <authorList>
            <person name="Varghese N."/>
            <person name="Submissions S."/>
        </authorList>
    </citation>
    <scope>NUCLEOTIDE SEQUENCE [LARGE SCALE GENOMIC DNA]</scope>
    <source>
        <strain evidence="3">Gh-67</strain>
    </source>
</reference>
<keyword evidence="3" id="KW-1185">Reference proteome</keyword>
<dbReference type="RefSeq" id="WP_091173252.1">
    <property type="nucleotide sequence ID" value="NZ_FNCG01000016.1"/>
</dbReference>
<protein>
    <submittedName>
        <fullName evidence="2">Uncharacterized protein</fullName>
    </submittedName>
</protein>
<dbReference type="AlphaFoldDB" id="A0A1G8HUW2"/>
<proteinExistence type="predicted"/>
<keyword evidence="1" id="KW-1133">Transmembrane helix</keyword>
<evidence type="ECO:0000313" key="3">
    <source>
        <dbReference type="Proteomes" id="UP000199705"/>
    </source>
</evidence>
<organism evidence="2 3">
    <name type="scientific">Mucilaginibacter gossypii</name>
    <dbReference type="NCBI Taxonomy" id="551996"/>
    <lineage>
        <taxon>Bacteria</taxon>
        <taxon>Pseudomonadati</taxon>
        <taxon>Bacteroidota</taxon>
        <taxon>Sphingobacteriia</taxon>
        <taxon>Sphingobacteriales</taxon>
        <taxon>Sphingobacteriaceae</taxon>
        <taxon>Mucilaginibacter</taxon>
    </lineage>
</organism>
<gene>
    <name evidence="2" type="ORF">SAMN05192573_11638</name>
</gene>
<feature type="transmembrane region" description="Helical" evidence="1">
    <location>
        <begin position="47"/>
        <end position="68"/>
    </location>
</feature>
<feature type="transmembrane region" description="Helical" evidence="1">
    <location>
        <begin position="75"/>
        <end position="92"/>
    </location>
</feature>
<evidence type="ECO:0000256" key="1">
    <source>
        <dbReference type="SAM" id="Phobius"/>
    </source>
</evidence>
<feature type="transmembrane region" description="Helical" evidence="1">
    <location>
        <begin position="21"/>
        <end position="41"/>
    </location>
</feature>
<dbReference type="STRING" id="551996.SAMN05192573_11638"/>
<keyword evidence="1" id="KW-0812">Transmembrane</keyword>
<accession>A0A1G8HUW2</accession>
<name>A0A1G8HUW2_9SPHI</name>
<evidence type="ECO:0000313" key="2">
    <source>
        <dbReference type="EMBL" id="SDI10449.1"/>
    </source>
</evidence>
<feature type="transmembrane region" description="Helical" evidence="1">
    <location>
        <begin position="156"/>
        <end position="174"/>
    </location>
</feature>
<keyword evidence="1" id="KW-0472">Membrane</keyword>
<dbReference type="EMBL" id="FNCG01000016">
    <property type="protein sequence ID" value="SDI10449.1"/>
    <property type="molecule type" value="Genomic_DNA"/>
</dbReference>
<feature type="transmembrane region" description="Helical" evidence="1">
    <location>
        <begin position="104"/>
        <end position="122"/>
    </location>
</feature>